<protein>
    <submittedName>
        <fullName evidence="1">Uncharacterized protein</fullName>
    </submittedName>
</protein>
<reference evidence="1 2" key="1">
    <citation type="submission" date="2020-08" db="EMBL/GenBank/DDBJ databases">
        <title>Genomic Encyclopedia of Type Strains, Phase IV (KMG-IV): sequencing the most valuable type-strain genomes for metagenomic binning, comparative biology and taxonomic classification.</title>
        <authorList>
            <person name="Goeker M."/>
        </authorList>
    </citation>
    <scope>NUCLEOTIDE SEQUENCE [LARGE SCALE GENOMIC DNA]</scope>
    <source>
        <strain evidence="1 2">DSM 25701</strain>
    </source>
</reference>
<evidence type="ECO:0000313" key="2">
    <source>
        <dbReference type="Proteomes" id="UP000536640"/>
    </source>
</evidence>
<dbReference type="Pfam" id="PF20101">
    <property type="entry name" value="DUF6491"/>
    <property type="match status" value="1"/>
</dbReference>
<dbReference type="AlphaFoldDB" id="A0A840R8G3"/>
<organism evidence="1 2">
    <name type="scientific">Zhongshania antarctica</name>
    <dbReference type="NCBI Taxonomy" id="641702"/>
    <lineage>
        <taxon>Bacteria</taxon>
        <taxon>Pseudomonadati</taxon>
        <taxon>Pseudomonadota</taxon>
        <taxon>Gammaproteobacteria</taxon>
        <taxon>Cellvibrionales</taxon>
        <taxon>Spongiibacteraceae</taxon>
        <taxon>Zhongshania</taxon>
    </lineage>
</organism>
<name>A0A840R8G3_9GAMM</name>
<keyword evidence="2" id="KW-1185">Reference proteome</keyword>
<evidence type="ECO:0000313" key="1">
    <source>
        <dbReference type="EMBL" id="MBB5188650.1"/>
    </source>
</evidence>
<comment type="caution">
    <text evidence="1">The sequence shown here is derived from an EMBL/GenBank/DDBJ whole genome shotgun (WGS) entry which is preliminary data.</text>
</comment>
<gene>
    <name evidence="1" type="ORF">HNQ57_002940</name>
</gene>
<dbReference type="EMBL" id="JACHHW010000008">
    <property type="protein sequence ID" value="MBB5188650.1"/>
    <property type="molecule type" value="Genomic_DNA"/>
</dbReference>
<dbReference type="RefSeq" id="WP_184464174.1">
    <property type="nucleotide sequence ID" value="NZ_JACHHW010000008.1"/>
</dbReference>
<dbReference type="Proteomes" id="UP000536640">
    <property type="component" value="Unassembled WGS sequence"/>
</dbReference>
<sequence length="129" mass="14461">MNLQYIKIGLAQILAVSLIGCALVKDEPALDERLAEYGYRPGESVEAVDAYQVANWQYLDDRHLIFTNNNAEHYLLSLRKNCIALRSAEQLAFKPISDALTRIDDVIASNSEALSRCEIETISIVYPSE</sequence>
<dbReference type="InterPro" id="IPR045500">
    <property type="entry name" value="DUF6491"/>
</dbReference>
<accession>A0A840R8G3</accession>
<dbReference type="PROSITE" id="PS51257">
    <property type="entry name" value="PROKAR_LIPOPROTEIN"/>
    <property type="match status" value="1"/>
</dbReference>
<proteinExistence type="predicted"/>